<sequence length="474" mass="53921">MDHNFPMSILDKLLQYSVYSIRVHTKSGEVSECKWLSYLPTTGSIHCFACKLFKLIKKNPFANAVFQDWKHADRALSKHENSKCHCRAIVSLTTHMEIKGCVDTDLVTQYRAEKQYWRDALHNVLNVVQFLAECGFSPFHGENKIFGSSHNGNFLGIVELIAKYDTFLAQHINKYSNMGLGHASYLSSTICEEFIALLGEKVSEHIVKELKEAKYFSISVDSTPDISKCVVRYVLHNGPVEHFLTFLDFETHSSQDIAKSLLQFFVKIGVNTADCWGQSYNNVSNFSGKYQGMQAWNKERSENVVYIPCCAHSLNLVGQSAVDCCFTATSFFSFVQKRCFFHCIHQMMRLAEADAKLPVIENLSETRWSADTDAVTALQKGYNRIKAALDHLSCDDSKARHPNRGIRSFKNDGETQNLIHDRDLAYESRTVSQSFRKRNRQHDDGGSEETQLSPHKSFRIETYLVIINKLSSAL</sequence>
<dbReference type="HOGENOM" id="CLU_006175_1_4_1"/>
<dbReference type="SUPFAM" id="SSF53098">
    <property type="entry name" value="Ribonuclease H-like"/>
    <property type="match status" value="1"/>
</dbReference>
<accession>H3BEC3</accession>
<name>H3BEC3_LATCH</name>
<dbReference type="AlphaFoldDB" id="H3BEC3"/>
<dbReference type="PANTHER" id="PTHR45749:SF23">
    <property type="entry name" value="ZINC FINGER MYM-TYPE PROTEIN 1-LIKE"/>
    <property type="match status" value="1"/>
</dbReference>
<feature type="domain" description="DUF4371" evidence="2">
    <location>
        <begin position="77"/>
        <end position="292"/>
    </location>
</feature>
<evidence type="ECO:0000313" key="3">
    <source>
        <dbReference type="Ensembl" id="ENSLACP00000020244.1"/>
    </source>
</evidence>
<dbReference type="InParanoid" id="H3BEC3"/>
<dbReference type="STRING" id="7897.ENSLACP00000020244"/>
<dbReference type="PANTHER" id="PTHR45749">
    <property type="match status" value="1"/>
</dbReference>
<dbReference type="Ensembl" id="ENSLACT00000020384.1">
    <property type="protein sequence ID" value="ENSLACP00000020244.1"/>
    <property type="gene ID" value="ENSLACG00000017793.1"/>
</dbReference>
<dbReference type="InterPro" id="IPR025398">
    <property type="entry name" value="DUF4371"/>
</dbReference>
<dbReference type="Proteomes" id="UP000008672">
    <property type="component" value="Unassembled WGS sequence"/>
</dbReference>
<dbReference type="eggNOG" id="ENOG502QV0C">
    <property type="taxonomic scope" value="Eukaryota"/>
</dbReference>
<reference evidence="4" key="1">
    <citation type="submission" date="2011-08" db="EMBL/GenBank/DDBJ databases">
        <title>The draft genome of Latimeria chalumnae.</title>
        <authorList>
            <person name="Di Palma F."/>
            <person name="Alfoldi J."/>
            <person name="Johnson J."/>
            <person name="Berlin A."/>
            <person name="Gnerre S."/>
            <person name="Jaffe D."/>
            <person name="MacCallum I."/>
            <person name="Young S."/>
            <person name="Walker B.J."/>
            <person name="Lander E."/>
            <person name="Lindblad-Toh K."/>
        </authorList>
    </citation>
    <scope>NUCLEOTIDE SEQUENCE [LARGE SCALE GENOMIC DNA]</scope>
    <source>
        <strain evidence="4">Wild caught</strain>
    </source>
</reference>
<evidence type="ECO:0000313" key="4">
    <source>
        <dbReference type="Proteomes" id="UP000008672"/>
    </source>
</evidence>
<feature type="region of interest" description="Disordered" evidence="1">
    <location>
        <begin position="430"/>
        <end position="453"/>
    </location>
</feature>
<protein>
    <recommendedName>
        <fullName evidence="2">DUF4371 domain-containing protein</fullName>
    </recommendedName>
</protein>
<evidence type="ECO:0000256" key="1">
    <source>
        <dbReference type="SAM" id="MobiDB-lite"/>
    </source>
</evidence>
<organism evidence="3 4">
    <name type="scientific">Latimeria chalumnae</name>
    <name type="common">Coelacanth</name>
    <dbReference type="NCBI Taxonomy" id="7897"/>
    <lineage>
        <taxon>Eukaryota</taxon>
        <taxon>Metazoa</taxon>
        <taxon>Chordata</taxon>
        <taxon>Craniata</taxon>
        <taxon>Vertebrata</taxon>
        <taxon>Euteleostomi</taxon>
        <taxon>Coelacanthiformes</taxon>
        <taxon>Coelacanthidae</taxon>
        <taxon>Latimeria</taxon>
    </lineage>
</organism>
<dbReference type="EMBL" id="AFYH01024352">
    <property type="status" value="NOT_ANNOTATED_CDS"/>
    <property type="molecule type" value="Genomic_DNA"/>
</dbReference>
<reference evidence="3" key="3">
    <citation type="submission" date="2025-09" db="UniProtKB">
        <authorList>
            <consortium name="Ensembl"/>
        </authorList>
    </citation>
    <scope>IDENTIFICATION</scope>
</reference>
<dbReference type="Pfam" id="PF14291">
    <property type="entry name" value="DUF4371"/>
    <property type="match status" value="1"/>
</dbReference>
<reference evidence="3" key="2">
    <citation type="submission" date="2025-08" db="UniProtKB">
        <authorList>
            <consortium name="Ensembl"/>
        </authorList>
    </citation>
    <scope>IDENTIFICATION</scope>
</reference>
<dbReference type="OMA" id="HENSKCH"/>
<proteinExistence type="predicted"/>
<dbReference type="GeneTree" id="ENSGT00940000154356"/>
<keyword evidence="4" id="KW-1185">Reference proteome</keyword>
<dbReference type="InterPro" id="IPR012337">
    <property type="entry name" value="RNaseH-like_sf"/>
</dbReference>
<evidence type="ECO:0000259" key="2">
    <source>
        <dbReference type="Pfam" id="PF14291"/>
    </source>
</evidence>